<name>A0A5J6MLT4_9PROT</name>
<evidence type="ECO:0000313" key="2">
    <source>
        <dbReference type="Proteomes" id="UP000326202"/>
    </source>
</evidence>
<gene>
    <name evidence="1" type="ORF">FRZ44_38350</name>
</gene>
<dbReference type="RefSeq" id="WP_151178678.1">
    <property type="nucleotide sequence ID" value="NZ_CP042906.1"/>
</dbReference>
<protein>
    <submittedName>
        <fullName evidence="1">Uncharacterized protein</fullName>
    </submittedName>
</protein>
<dbReference type="AlphaFoldDB" id="A0A5J6MLT4"/>
<keyword evidence="2" id="KW-1185">Reference proteome</keyword>
<sequence length="118" mass="12957">MSNDQIVRSFNAFVGSLEDGKFHAELTQQLEEAVRELHDAAIERGGKAKAKIALTIDLKLDGGIVETAAEYKVTLPKAERGRTIFWETPEGHLSRANPKQTDMFRDVTGGSDAVRTVS</sequence>
<dbReference type="OrthoDB" id="7363788at2"/>
<organism evidence="1 2">
    <name type="scientific">Hypericibacter terrae</name>
    <dbReference type="NCBI Taxonomy" id="2602015"/>
    <lineage>
        <taxon>Bacteria</taxon>
        <taxon>Pseudomonadati</taxon>
        <taxon>Pseudomonadota</taxon>
        <taxon>Alphaproteobacteria</taxon>
        <taxon>Rhodospirillales</taxon>
        <taxon>Dongiaceae</taxon>
        <taxon>Hypericibacter</taxon>
    </lineage>
</organism>
<reference evidence="1 2" key="1">
    <citation type="submission" date="2019-08" db="EMBL/GenBank/DDBJ databases">
        <title>Hyperibacter terrae gen. nov., sp. nov. and Hyperibacter viscosus sp. nov., two new members in the family Rhodospirillaceae isolated from the rhizosphere of Hypericum perforatum.</title>
        <authorList>
            <person name="Noviana Z."/>
        </authorList>
    </citation>
    <scope>NUCLEOTIDE SEQUENCE [LARGE SCALE GENOMIC DNA]</scope>
    <source>
        <strain evidence="1 2">R5913</strain>
    </source>
</reference>
<accession>A0A5J6MLT4</accession>
<proteinExistence type="predicted"/>
<dbReference type="EMBL" id="CP042906">
    <property type="protein sequence ID" value="QEX18528.1"/>
    <property type="molecule type" value="Genomic_DNA"/>
</dbReference>
<dbReference type="Proteomes" id="UP000326202">
    <property type="component" value="Chromosome"/>
</dbReference>
<evidence type="ECO:0000313" key="1">
    <source>
        <dbReference type="EMBL" id="QEX18528.1"/>
    </source>
</evidence>
<dbReference type="KEGG" id="htq:FRZ44_38350"/>